<organism evidence="2 3">
    <name type="scientific">Kushneria avicenniae</name>
    <dbReference type="NCBI Taxonomy" id="402385"/>
    <lineage>
        <taxon>Bacteria</taxon>
        <taxon>Pseudomonadati</taxon>
        <taxon>Pseudomonadota</taxon>
        <taxon>Gammaproteobacteria</taxon>
        <taxon>Oceanospirillales</taxon>
        <taxon>Halomonadaceae</taxon>
        <taxon>Kushneria</taxon>
    </lineage>
</organism>
<feature type="transmembrane region" description="Helical" evidence="1">
    <location>
        <begin position="74"/>
        <end position="92"/>
    </location>
</feature>
<evidence type="ECO:0000313" key="2">
    <source>
        <dbReference type="EMBL" id="SFC32622.1"/>
    </source>
</evidence>
<dbReference type="OrthoDB" id="5780266at2"/>
<sequence>MKELTPVLIWLYSLSKKIIKMVPAHTAGIVVMNLVSQFTLTIASFMPLKVVIILGANRIPHYFPASFQNIDKNMLVLWLTLAAGMSYLLHLLSEKIIRNLSAGGGRLIGLRNDKIALFDNQEELTANSYARFSDALSSLVFMGMVFALMGYFHGRALWFNLFFMALITAGFIIAASVSKHINKVLSTHLVFYVDIATTAGFLGLFCFIVFEFYVDQIPSFMVALATFILSKQFYGKITGMVKDVVKLHKRKPAIDALFFKTKTFTGKRKKGEDIFWSLMDKQQRQLWVKNVLPMDIKENAKLEVNFLQSNIVNILAFDVKVSSDKINKRYLVKLFHGNRTAAATHEALLLQEEGIVLPTLKLVITDQVEGFRCHVFEVPVEDDSFLHDSEARQASERLFNEIARAELSKTFVSRYTRSRPGLGHQLDKERLKNASNRQDVHDDIDVFFSHVDDINARLKKLPLIIINPDANKMDLVRKRGDVLLCSHWGGWSLVPFGSTWPAREESLEKIQGWIESHGTDKLKKVNIEDALLAAYIREIEGLYQKQRYRDLFTVIQSLSTQFYNRKK</sequence>
<keyword evidence="3" id="KW-1185">Reference proteome</keyword>
<protein>
    <submittedName>
        <fullName evidence="2">Uncharacterized protein</fullName>
    </submittedName>
</protein>
<name>A0A1I1IA18_9GAMM</name>
<dbReference type="RefSeq" id="WP_090131497.1">
    <property type="nucleotide sequence ID" value="NZ_FOLY01000002.1"/>
</dbReference>
<dbReference type="EMBL" id="FOLY01000002">
    <property type="protein sequence ID" value="SFC32622.1"/>
    <property type="molecule type" value="Genomic_DNA"/>
</dbReference>
<feature type="transmembrane region" description="Helical" evidence="1">
    <location>
        <begin position="158"/>
        <end position="177"/>
    </location>
</feature>
<gene>
    <name evidence="2" type="ORF">SAMN05421848_1076</name>
</gene>
<keyword evidence="1" id="KW-0472">Membrane</keyword>
<proteinExistence type="predicted"/>
<keyword evidence="1" id="KW-0812">Transmembrane</keyword>
<feature type="transmembrane region" description="Helical" evidence="1">
    <location>
        <begin position="21"/>
        <end position="54"/>
    </location>
</feature>
<dbReference type="AlphaFoldDB" id="A0A1I1IA18"/>
<dbReference type="Proteomes" id="UP000199046">
    <property type="component" value="Unassembled WGS sequence"/>
</dbReference>
<feature type="transmembrane region" description="Helical" evidence="1">
    <location>
        <begin position="189"/>
        <end position="210"/>
    </location>
</feature>
<evidence type="ECO:0000313" key="3">
    <source>
        <dbReference type="Proteomes" id="UP000199046"/>
    </source>
</evidence>
<evidence type="ECO:0000256" key="1">
    <source>
        <dbReference type="SAM" id="Phobius"/>
    </source>
</evidence>
<dbReference type="STRING" id="402385.SAMN05421848_1076"/>
<accession>A0A1I1IA18</accession>
<feature type="transmembrane region" description="Helical" evidence="1">
    <location>
        <begin position="135"/>
        <end position="152"/>
    </location>
</feature>
<keyword evidence="1" id="KW-1133">Transmembrane helix</keyword>
<reference evidence="3" key="1">
    <citation type="submission" date="2016-10" db="EMBL/GenBank/DDBJ databases">
        <authorList>
            <person name="Varghese N."/>
            <person name="Submissions S."/>
        </authorList>
    </citation>
    <scope>NUCLEOTIDE SEQUENCE [LARGE SCALE GENOMIC DNA]</scope>
    <source>
        <strain evidence="3">DSM 23439</strain>
    </source>
</reference>